<reference evidence="3" key="1">
    <citation type="submission" date="2021-02" db="EMBL/GenBank/DDBJ databases">
        <authorList>
            <person name="Nowell W R."/>
        </authorList>
    </citation>
    <scope>NUCLEOTIDE SEQUENCE</scope>
</reference>
<dbReference type="Proteomes" id="UP000682733">
    <property type="component" value="Unassembled WGS sequence"/>
</dbReference>
<comment type="caution">
    <text evidence="3">The sequence shown here is derived from an EMBL/GenBank/DDBJ whole genome shotgun (WGS) entry which is preliminary data.</text>
</comment>
<dbReference type="EMBL" id="CAJNOK010018029">
    <property type="protein sequence ID" value="CAF1274757.1"/>
    <property type="molecule type" value="Genomic_DNA"/>
</dbReference>
<evidence type="ECO:0000256" key="1">
    <source>
        <dbReference type="SAM" id="MobiDB-lite"/>
    </source>
</evidence>
<accession>A0A8S2Q017</accession>
<feature type="region of interest" description="Disordered" evidence="1">
    <location>
        <begin position="1"/>
        <end position="55"/>
    </location>
</feature>
<proteinExistence type="predicted"/>
<protein>
    <submittedName>
        <fullName evidence="3">Uncharacterized protein</fullName>
    </submittedName>
</protein>
<evidence type="ECO:0000313" key="3">
    <source>
        <dbReference type="EMBL" id="CAF4080033.1"/>
    </source>
</evidence>
<name>A0A8S2Q017_9BILA</name>
<feature type="compositionally biased region" description="Low complexity" evidence="1">
    <location>
        <begin position="28"/>
        <end position="41"/>
    </location>
</feature>
<organism evidence="3 4">
    <name type="scientific">Didymodactylos carnosus</name>
    <dbReference type="NCBI Taxonomy" id="1234261"/>
    <lineage>
        <taxon>Eukaryota</taxon>
        <taxon>Metazoa</taxon>
        <taxon>Spiralia</taxon>
        <taxon>Gnathifera</taxon>
        <taxon>Rotifera</taxon>
        <taxon>Eurotatoria</taxon>
        <taxon>Bdelloidea</taxon>
        <taxon>Philodinida</taxon>
        <taxon>Philodinidae</taxon>
        <taxon>Didymodactylos</taxon>
    </lineage>
</organism>
<gene>
    <name evidence="2" type="ORF">OVA965_LOCUS27356</name>
    <name evidence="3" type="ORF">TMI583_LOCUS28107</name>
</gene>
<dbReference type="EMBL" id="CAJOBA010039596">
    <property type="protein sequence ID" value="CAF4080033.1"/>
    <property type="molecule type" value="Genomic_DNA"/>
</dbReference>
<dbReference type="Proteomes" id="UP000677228">
    <property type="component" value="Unassembled WGS sequence"/>
</dbReference>
<feature type="compositionally biased region" description="Basic and acidic residues" evidence="1">
    <location>
        <begin position="45"/>
        <end position="55"/>
    </location>
</feature>
<evidence type="ECO:0000313" key="2">
    <source>
        <dbReference type="EMBL" id="CAF1274757.1"/>
    </source>
</evidence>
<dbReference type="AlphaFoldDB" id="A0A8S2Q017"/>
<sequence>MPKQSKKPIARAAPYISMPHRSRKNLNQQSAQIQQQQQQQQRCLPEPHQENLISGDKDETFARKRFHRSTLPSPSPPPTSLISDSSSIFSSLSSSTTNSNADDDLNYWLSCSIREVCKRIPINCLGYEFLSNGEVEVIENNFRALSVILSSSDWDLERNPVDYVRAFRRLHAIDSFILLCENFLQVAGDDNNRYRSLIQLIGQGWYTCLAGLLPSCLFPLDTTSTVPLTHLTNDDSRKLHFINQNISDFEDVLDEAIKHGECITKQNTYSQYPILLNYVRKMWLVLKEEIFSKTDNGKHSHSGLPLRNLSNNDQLVISNGRLPLFCASKQLKMLSSFISQFFQSSSVDCEQSKMTYINDRQKYNFNDNYETYTKTYLIGNSEGDMYDITTMKQWQYEQLYRRHRQCKCTRTQQCSGLIYATNSVMVLYNTYDVLHMYHRNVA</sequence>
<evidence type="ECO:0000313" key="4">
    <source>
        <dbReference type="Proteomes" id="UP000682733"/>
    </source>
</evidence>